<organism evidence="3 4">
    <name type="scientific">Paenibacillus thiaminolyticus</name>
    <name type="common">Bacillus thiaminolyticus</name>
    <dbReference type="NCBI Taxonomy" id="49283"/>
    <lineage>
        <taxon>Bacteria</taxon>
        <taxon>Bacillati</taxon>
        <taxon>Bacillota</taxon>
        <taxon>Bacilli</taxon>
        <taxon>Bacillales</taxon>
        <taxon>Paenibacillaceae</taxon>
        <taxon>Paenibacillus</taxon>
    </lineage>
</organism>
<dbReference type="InterPro" id="IPR002918">
    <property type="entry name" value="Lipase_EstA/Esterase_EstB"/>
</dbReference>
<accession>A0AAP9DWR0</accession>
<dbReference type="Pfam" id="PF01674">
    <property type="entry name" value="Lipase_2"/>
    <property type="match status" value="1"/>
</dbReference>
<keyword evidence="1" id="KW-0732">Signal</keyword>
<dbReference type="Proteomes" id="UP001209276">
    <property type="component" value="Unassembled WGS sequence"/>
</dbReference>
<evidence type="ECO:0000313" key="3">
    <source>
        <dbReference type="EMBL" id="QDM45345.1"/>
    </source>
</evidence>
<dbReference type="EMBL" id="JAMDMM010000024">
    <property type="protein sequence ID" value="MCY9608261.1"/>
    <property type="molecule type" value="Genomic_DNA"/>
</dbReference>
<evidence type="ECO:0000313" key="5">
    <source>
        <dbReference type="Proteomes" id="UP001209276"/>
    </source>
</evidence>
<sequence length="422" mass="46147">MTKRWMSAMIIMALLLCTILANAVSAQAGEASGSTLMLEYTYTEIANGWSKVERWKDNNPMFAPEHYPEDGRGDQIGQRAQFFGGAKQPHSSRWLLYYAPQYQTNPNPTPVLLVHGANDNADRAWANPNEFGPNTCGASSCPDTGLMQFLVSQGYKVFAINFGHKHGDNYYAAELIHDAIQIIKKVTGEGKVDVIGWSKGAFASRMYASSVRKPGGTAYAGDIRKLILIANPNKGTDLIFRHGWTFNYGIIPECGGSMNAPSPHTRMMCYGVWRNYPELSIYRTAAGDFFPGQKQMLAKWVNVHPLPVNEQDWYTTYNGGQGFFTAGDGIDSAMQQGSLVDAILAAGIPASISTYLLSGNQNDIPNMHNEHTGPSDGVVFVQSAAAVQGIGRVAGNVTLPLNHLELSWAGQAQSQIDQWLKQ</sequence>
<feature type="chain" id="PRO_5043028953" evidence="1">
    <location>
        <begin position="29"/>
        <end position="422"/>
    </location>
</feature>
<evidence type="ECO:0000313" key="4">
    <source>
        <dbReference type="Proteomes" id="UP000315377"/>
    </source>
</evidence>
<keyword evidence="5" id="KW-1185">Reference proteome</keyword>
<protein>
    <submittedName>
        <fullName evidence="3">Lipase</fullName>
    </submittedName>
</protein>
<reference evidence="2 5" key="2">
    <citation type="submission" date="2022-05" db="EMBL/GenBank/DDBJ databases">
        <title>Genome Sequencing of Bee-Associated Microbes.</title>
        <authorList>
            <person name="Dunlap C."/>
        </authorList>
    </citation>
    <scope>NUCLEOTIDE SEQUENCE [LARGE SCALE GENOMIC DNA]</scope>
    <source>
        <strain evidence="2 5">NRRL B-14613</strain>
    </source>
</reference>
<reference evidence="3 4" key="1">
    <citation type="submission" date="2019-07" db="EMBL/GenBank/DDBJ databases">
        <title>Paenibacillus thiaminolyticus NRRL B-4156.</title>
        <authorList>
            <person name="Hehnly C."/>
            <person name="Zhang L."/>
        </authorList>
    </citation>
    <scope>NUCLEOTIDE SEQUENCE [LARGE SCALE GENOMIC DNA]</scope>
    <source>
        <strain evidence="3 4">NRRL B-4156</strain>
    </source>
</reference>
<gene>
    <name evidence="3" type="ORF">FLT43_19090</name>
    <name evidence="2" type="ORF">M5W83_14025</name>
</gene>
<feature type="signal peptide" evidence="1">
    <location>
        <begin position="1"/>
        <end position="28"/>
    </location>
</feature>
<name>A0AAP9DWR0_PANTH</name>
<proteinExistence type="predicted"/>
<dbReference type="GeneID" id="76998069"/>
<dbReference type="AlphaFoldDB" id="A0AAP9DWR0"/>
<dbReference type="SUPFAM" id="SSF53474">
    <property type="entry name" value="alpha/beta-Hydrolases"/>
    <property type="match status" value="1"/>
</dbReference>
<dbReference type="RefSeq" id="WP_087444193.1">
    <property type="nucleotide sequence ID" value="NZ_CABMNB010000039.1"/>
</dbReference>
<dbReference type="Proteomes" id="UP000315377">
    <property type="component" value="Chromosome"/>
</dbReference>
<dbReference type="GO" id="GO:0016042">
    <property type="term" value="P:lipid catabolic process"/>
    <property type="evidence" value="ECO:0007669"/>
    <property type="project" value="InterPro"/>
</dbReference>
<dbReference type="Gene3D" id="3.40.50.1820">
    <property type="entry name" value="alpha/beta hydrolase"/>
    <property type="match status" value="1"/>
</dbReference>
<dbReference type="InterPro" id="IPR029058">
    <property type="entry name" value="AB_hydrolase_fold"/>
</dbReference>
<dbReference type="GO" id="GO:0016787">
    <property type="term" value="F:hydrolase activity"/>
    <property type="evidence" value="ECO:0007669"/>
    <property type="project" value="InterPro"/>
</dbReference>
<evidence type="ECO:0000313" key="2">
    <source>
        <dbReference type="EMBL" id="MCY9608261.1"/>
    </source>
</evidence>
<evidence type="ECO:0000256" key="1">
    <source>
        <dbReference type="SAM" id="SignalP"/>
    </source>
</evidence>
<dbReference type="EMBL" id="CP041405">
    <property type="protein sequence ID" value="QDM45345.1"/>
    <property type="molecule type" value="Genomic_DNA"/>
</dbReference>